<organism evidence="1 2">
    <name type="scientific">Ascaris lumbricoides</name>
    <name type="common">Giant roundworm</name>
    <dbReference type="NCBI Taxonomy" id="6252"/>
    <lineage>
        <taxon>Eukaryota</taxon>
        <taxon>Metazoa</taxon>
        <taxon>Ecdysozoa</taxon>
        <taxon>Nematoda</taxon>
        <taxon>Chromadorea</taxon>
        <taxon>Rhabditida</taxon>
        <taxon>Spirurina</taxon>
        <taxon>Ascaridomorpha</taxon>
        <taxon>Ascaridoidea</taxon>
        <taxon>Ascarididae</taxon>
        <taxon>Ascaris</taxon>
    </lineage>
</organism>
<sequence length="144" mass="16528">MPRKCQGEYRLYSNVLFTCGEATLSAVVSFDERVLCDLQRANATKMPRKCQEEYRLYSNVLFTCGEATLSAVVSFDALRVWINESKNKNVDTANNEKCNGQPAYWTHWNGASQQWPQDTKIVTMARRYGDDCINMAQDKLLRIL</sequence>
<keyword evidence="1" id="KW-1185">Reference proteome</keyword>
<evidence type="ECO:0000313" key="1">
    <source>
        <dbReference type="Proteomes" id="UP000036681"/>
    </source>
</evidence>
<dbReference type="WBParaSite" id="ALUE_0001069701-mRNA-1">
    <property type="protein sequence ID" value="ALUE_0001069701-mRNA-1"/>
    <property type="gene ID" value="ALUE_0001069701"/>
</dbReference>
<name>A0A0M3I2H5_ASCLU</name>
<evidence type="ECO:0000313" key="2">
    <source>
        <dbReference type="WBParaSite" id="ALUE_0001069701-mRNA-1"/>
    </source>
</evidence>
<accession>A0A0M3I2H5</accession>
<proteinExistence type="predicted"/>
<dbReference type="AlphaFoldDB" id="A0A0M3I2H5"/>
<reference evidence="2" key="1">
    <citation type="submission" date="2017-02" db="UniProtKB">
        <authorList>
            <consortium name="WormBaseParasite"/>
        </authorList>
    </citation>
    <scope>IDENTIFICATION</scope>
</reference>
<dbReference type="Proteomes" id="UP000036681">
    <property type="component" value="Unplaced"/>
</dbReference>
<protein>
    <submittedName>
        <fullName evidence="2">Uncharacterized protein</fullName>
    </submittedName>
</protein>